<dbReference type="PANTHER" id="PTHR43280">
    <property type="entry name" value="ARAC-FAMILY TRANSCRIPTIONAL REGULATOR"/>
    <property type="match status" value="1"/>
</dbReference>
<feature type="modified residue" description="4-aspartylphosphate" evidence="4">
    <location>
        <position position="55"/>
    </location>
</feature>
<dbReference type="Pfam" id="PF00072">
    <property type="entry name" value="Response_reg"/>
    <property type="match status" value="1"/>
</dbReference>
<gene>
    <name evidence="8" type="ORF">GT019_26225</name>
</gene>
<comment type="caution">
    <text evidence="8">The sequence shown here is derived from an EMBL/GenBank/DDBJ whole genome shotgun (WGS) entry which is preliminary data.</text>
</comment>
<dbReference type="PROSITE" id="PS00041">
    <property type="entry name" value="HTH_ARAC_FAMILY_1"/>
    <property type="match status" value="1"/>
</dbReference>
<keyword evidence="3" id="KW-0804">Transcription</keyword>
<evidence type="ECO:0000256" key="5">
    <source>
        <dbReference type="SAM" id="MobiDB-lite"/>
    </source>
</evidence>
<proteinExistence type="predicted"/>
<keyword evidence="2" id="KW-0238">DNA-binding</keyword>
<dbReference type="PROSITE" id="PS01124">
    <property type="entry name" value="HTH_ARAC_FAMILY_2"/>
    <property type="match status" value="1"/>
</dbReference>
<dbReference type="Gene3D" id="3.40.50.2300">
    <property type="match status" value="1"/>
</dbReference>
<dbReference type="Proteomes" id="UP000665561">
    <property type="component" value="Unassembled WGS sequence"/>
</dbReference>
<evidence type="ECO:0000259" key="7">
    <source>
        <dbReference type="PROSITE" id="PS50110"/>
    </source>
</evidence>
<sequence>MRTLLIVDDERNIRLGLKAIIERGYPGRYELLFAADGEEALGLIRERAVEIVITDIRMPGMDGLALIGELARCETRPIVMILSGHDDFRYAREAMQHEVKEYLLKPIVRDELFAALQRAERDLARKTALSERLGEMRLYREELLASQLNYIFLHPTMEEAEIAERCGKAGWEQLFAARGANGDPEPAIDASGEAIAGSGAPVGDPGAASAGSGDPAGDPGRANGSHRASSPAEETYYVALLQAQLTSGKAETLIARLAAEPGGERFYFKDKDDRLVILCRRLEPLHRLLAFMNERGLAGAIGLSERMTGSRQVKHAYAQAREALQYGFLQPSGEPALLVFDGKKARLKETPVPLEDIRKLANMLGTGRDKEMKQLLAELLDPKRLAAFDIAYMEEISRQLNELVFDAVFHQYGEESVEILRIYKKVGCIYGFESIHDYYHAAEELLVRLSEYVRSLRSVHAEHREMKKAVSYIHENYHRDLNMATVSNHVSLNYSYFSQTFKEFTGESFVVYLKRVRIRQAKALLEETDVRIYEISERVGFENAKQFNRVFRELEGISAMEYRMKHAAAVRR</sequence>
<organism evidence="8 9">
    <name type="scientific">Paenibacillus glycinis</name>
    <dbReference type="NCBI Taxonomy" id="2697035"/>
    <lineage>
        <taxon>Bacteria</taxon>
        <taxon>Bacillati</taxon>
        <taxon>Bacillota</taxon>
        <taxon>Bacilli</taxon>
        <taxon>Bacillales</taxon>
        <taxon>Paenibacillaceae</taxon>
        <taxon>Paenibacillus</taxon>
    </lineage>
</organism>
<protein>
    <submittedName>
        <fullName evidence="8">Response regulator</fullName>
    </submittedName>
</protein>
<dbReference type="EMBL" id="JAAAMV010000027">
    <property type="protein sequence ID" value="NBD27384.1"/>
    <property type="molecule type" value="Genomic_DNA"/>
</dbReference>
<feature type="domain" description="HTH araC/xylS-type" evidence="6">
    <location>
        <begin position="467"/>
        <end position="565"/>
    </location>
</feature>
<keyword evidence="4" id="KW-0597">Phosphoprotein</keyword>
<dbReference type="InterPro" id="IPR001789">
    <property type="entry name" value="Sig_transdc_resp-reg_receiver"/>
</dbReference>
<dbReference type="InterPro" id="IPR018062">
    <property type="entry name" value="HTH_AraC-typ_CS"/>
</dbReference>
<dbReference type="Gene3D" id="1.10.10.60">
    <property type="entry name" value="Homeodomain-like"/>
    <property type="match status" value="2"/>
</dbReference>
<dbReference type="InterPro" id="IPR009057">
    <property type="entry name" value="Homeodomain-like_sf"/>
</dbReference>
<dbReference type="PANTHER" id="PTHR43280:SF10">
    <property type="entry name" value="REGULATORY PROTEIN POCR"/>
    <property type="match status" value="1"/>
</dbReference>
<dbReference type="Pfam" id="PF12833">
    <property type="entry name" value="HTH_18"/>
    <property type="match status" value="1"/>
</dbReference>
<dbReference type="SUPFAM" id="SSF52172">
    <property type="entry name" value="CheY-like"/>
    <property type="match status" value="1"/>
</dbReference>
<feature type="domain" description="Response regulatory" evidence="7">
    <location>
        <begin position="3"/>
        <end position="120"/>
    </location>
</feature>
<name>A0ABW9XXF8_9BACL</name>
<dbReference type="PROSITE" id="PS50110">
    <property type="entry name" value="RESPONSE_REGULATORY"/>
    <property type="match status" value="1"/>
</dbReference>
<dbReference type="SUPFAM" id="SSF46689">
    <property type="entry name" value="Homeodomain-like"/>
    <property type="match status" value="2"/>
</dbReference>
<evidence type="ECO:0000313" key="8">
    <source>
        <dbReference type="EMBL" id="NBD27384.1"/>
    </source>
</evidence>
<keyword evidence="1" id="KW-0805">Transcription regulation</keyword>
<feature type="region of interest" description="Disordered" evidence="5">
    <location>
        <begin position="182"/>
        <end position="229"/>
    </location>
</feature>
<feature type="compositionally biased region" description="Low complexity" evidence="5">
    <location>
        <begin position="196"/>
        <end position="220"/>
    </location>
</feature>
<evidence type="ECO:0000259" key="6">
    <source>
        <dbReference type="PROSITE" id="PS01124"/>
    </source>
</evidence>
<dbReference type="SMART" id="SM00448">
    <property type="entry name" value="REC"/>
    <property type="match status" value="1"/>
</dbReference>
<evidence type="ECO:0000256" key="1">
    <source>
        <dbReference type="ARBA" id="ARBA00023015"/>
    </source>
</evidence>
<keyword evidence="9" id="KW-1185">Reference proteome</keyword>
<dbReference type="CDD" id="cd17536">
    <property type="entry name" value="REC_YesN-like"/>
    <property type="match status" value="1"/>
</dbReference>
<evidence type="ECO:0000256" key="4">
    <source>
        <dbReference type="PROSITE-ProRule" id="PRU00169"/>
    </source>
</evidence>
<reference evidence="8 9" key="1">
    <citation type="submission" date="2020-01" db="EMBL/GenBank/DDBJ databases">
        <title>Paenibacillus soybeanensis sp. nov. isolated from the nodules of soybean (Glycine max(L.) Merr).</title>
        <authorList>
            <person name="Wang H."/>
        </authorList>
    </citation>
    <scope>NUCLEOTIDE SEQUENCE [LARGE SCALE GENOMIC DNA]</scope>
    <source>
        <strain evidence="8 9">T1</strain>
    </source>
</reference>
<dbReference type="InterPro" id="IPR011006">
    <property type="entry name" value="CheY-like_superfamily"/>
</dbReference>
<dbReference type="InterPro" id="IPR018060">
    <property type="entry name" value="HTH_AraC"/>
</dbReference>
<evidence type="ECO:0000313" key="9">
    <source>
        <dbReference type="Proteomes" id="UP000665561"/>
    </source>
</evidence>
<accession>A0ABW9XXF8</accession>
<dbReference type="SMART" id="SM00342">
    <property type="entry name" value="HTH_ARAC"/>
    <property type="match status" value="1"/>
</dbReference>
<evidence type="ECO:0000256" key="3">
    <source>
        <dbReference type="ARBA" id="ARBA00023163"/>
    </source>
</evidence>
<evidence type="ECO:0000256" key="2">
    <source>
        <dbReference type="ARBA" id="ARBA00023125"/>
    </source>
</evidence>
<dbReference type="RefSeq" id="WP_161746408.1">
    <property type="nucleotide sequence ID" value="NZ_JAAAMV010000027.1"/>
</dbReference>